<evidence type="ECO:0000313" key="3">
    <source>
        <dbReference type="Proteomes" id="UP001518140"/>
    </source>
</evidence>
<gene>
    <name evidence="2" type="ORF">G6048_33655</name>
</gene>
<accession>A0ABX0DY26</accession>
<dbReference type="Pfam" id="PF05973">
    <property type="entry name" value="Gp49"/>
    <property type="match status" value="1"/>
</dbReference>
<evidence type="ECO:0000313" key="2">
    <source>
        <dbReference type="EMBL" id="NGO46857.1"/>
    </source>
</evidence>
<comment type="caution">
    <text evidence="2">The sequence shown here is derived from an EMBL/GenBank/DDBJ whole genome shotgun (WGS) entry which is preliminary data.</text>
</comment>
<feature type="region of interest" description="Disordered" evidence="1">
    <location>
        <begin position="1"/>
        <end position="31"/>
    </location>
</feature>
<dbReference type="Proteomes" id="UP001518140">
    <property type="component" value="Unassembled WGS sequence"/>
</dbReference>
<evidence type="ECO:0000256" key="1">
    <source>
        <dbReference type="SAM" id="MobiDB-lite"/>
    </source>
</evidence>
<reference evidence="2 3" key="1">
    <citation type="submission" date="2020-02" db="EMBL/GenBank/DDBJ databases">
        <title>Whole-genome analyses of novel actinobacteria.</title>
        <authorList>
            <person name="Sahin N."/>
            <person name="Tokatli A."/>
        </authorList>
    </citation>
    <scope>NUCLEOTIDE SEQUENCE [LARGE SCALE GENOMIC DNA]</scope>
    <source>
        <strain evidence="2 3">YC419</strain>
    </source>
</reference>
<keyword evidence="3" id="KW-1185">Reference proteome</keyword>
<sequence>MPGRRPGARAWLTASTKTRKPHTNGAKVPEPPDLYTIEIEPEVRAWPEVLAPPDYRAAERFADRLATDGPALPFPLASHLGDGLRELRIGAFRVTYWLAPGRRAVLLTVFRKTRMREADEVLRAQRARKRCEAEHPPAGEHGVYSRGEEA</sequence>
<protein>
    <submittedName>
        <fullName evidence="2">Type II toxin-antitoxin system RelE/ParE family toxin</fullName>
    </submittedName>
</protein>
<organism evidence="2 3">
    <name type="scientific">Streptomyces ureilyticus</name>
    <dbReference type="NCBI Taxonomy" id="1775131"/>
    <lineage>
        <taxon>Bacteria</taxon>
        <taxon>Bacillati</taxon>
        <taxon>Actinomycetota</taxon>
        <taxon>Actinomycetes</taxon>
        <taxon>Kitasatosporales</taxon>
        <taxon>Streptomycetaceae</taxon>
        <taxon>Streptomyces</taxon>
    </lineage>
</organism>
<proteinExistence type="predicted"/>
<name>A0ABX0DY26_9ACTN</name>
<dbReference type="EMBL" id="JAAKZX010000147">
    <property type="protein sequence ID" value="NGO46857.1"/>
    <property type="molecule type" value="Genomic_DNA"/>
</dbReference>
<dbReference type="InterPro" id="IPR009241">
    <property type="entry name" value="HigB-like"/>
</dbReference>
<feature type="region of interest" description="Disordered" evidence="1">
    <location>
        <begin position="128"/>
        <end position="150"/>
    </location>
</feature>